<evidence type="ECO:0000256" key="2">
    <source>
        <dbReference type="ARBA" id="ARBA00022617"/>
    </source>
</evidence>
<dbReference type="Gene3D" id="1.10.630.10">
    <property type="entry name" value="Cytochrome P450"/>
    <property type="match status" value="1"/>
</dbReference>
<dbReference type="PANTHER" id="PTHR24286:SF384">
    <property type="entry name" value="P450, PUTATIVE (EUROFUNG)-RELATED"/>
    <property type="match status" value="1"/>
</dbReference>
<keyword evidence="6 8" id="KW-0503">Monooxygenase</keyword>
<dbReference type="GO" id="GO:0005506">
    <property type="term" value="F:iron ion binding"/>
    <property type="evidence" value="ECO:0007669"/>
    <property type="project" value="InterPro"/>
</dbReference>
<dbReference type="AlphaFoldDB" id="A0A8B8E8V3"/>
<reference evidence="11" key="1">
    <citation type="submission" date="2025-08" db="UniProtKB">
        <authorList>
            <consortium name="RefSeq"/>
        </authorList>
    </citation>
    <scope>IDENTIFICATION</scope>
    <source>
        <tissue evidence="11">Whole sample</tissue>
    </source>
</reference>
<keyword evidence="5 7" id="KW-0408">Iron</keyword>
<protein>
    <submittedName>
        <fullName evidence="11">Cytochrome P450 26A1-like</fullName>
    </submittedName>
</protein>
<evidence type="ECO:0000256" key="1">
    <source>
        <dbReference type="ARBA" id="ARBA00010617"/>
    </source>
</evidence>
<name>A0A8B8E8V3_CRAVI</name>
<feature type="chain" id="PRO_5034161214" evidence="9">
    <location>
        <begin position="20"/>
        <end position="469"/>
    </location>
</feature>
<evidence type="ECO:0000256" key="5">
    <source>
        <dbReference type="ARBA" id="ARBA00023004"/>
    </source>
</evidence>
<dbReference type="InterPro" id="IPR036396">
    <property type="entry name" value="Cyt_P450_sf"/>
</dbReference>
<comment type="cofactor">
    <cofactor evidence="7">
        <name>heme</name>
        <dbReference type="ChEBI" id="CHEBI:30413"/>
    </cofactor>
</comment>
<evidence type="ECO:0000313" key="11">
    <source>
        <dbReference type="RefSeq" id="XP_022335901.1"/>
    </source>
</evidence>
<dbReference type="Proteomes" id="UP000694844">
    <property type="component" value="Chromosome 5"/>
</dbReference>
<keyword evidence="4 8" id="KW-0560">Oxidoreductase</keyword>
<keyword evidence="3 7" id="KW-0479">Metal-binding</keyword>
<dbReference type="InterPro" id="IPR002401">
    <property type="entry name" value="Cyt_P450_E_grp-I"/>
</dbReference>
<keyword evidence="9" id="KW-0732">Signal</keyword>
<keyword evidence="2 7" id="KW-0349">Heme</keyword>
<evidence type="ECO:0000256" key="9">
    <source>
        <dbReference type="SAM" id="SignalP"/>
    </source>
</evidence>
<dbReference type="GO" id="GO:0016125">
    <property type="term" value="P:sterol metabolic process"/>
    <property type="evidence" value="ECO:0007669"/>
    <property type="project" value="TreeGrafter"/>
</dbReference>
<dbReference type="GO" id="GO:0020037">
    <property type="term" value="F:heme binding"/>
    <property type="evidence" value="ECO:0007669"/>
    <property type="project" value="InterPro"/>
</dbReference>
<proteinExistence type="inferred from homology"/>
<comment type="similarity">
    <text evidence="1 8">Belongs to the cytochrome P450 family.</text>
</comment>
<dbReference type="InterPro" id="IPR017972">
    <property type="entry name" value="Cyt_P450_CS"/>
</dbReference>
<dbReference type="PRINTS" id="PR00385">
    <property type="entry name" value="P450"/>
</dbReference>
<dbReference type="GeneID" id="111132391"/>
<feature type="binding site" description="axial binding residue" evidence="7">
    <location>
        <position position="414"/>
    </location>
    <ligand>
        <name>heme</name>
        <dbReference type="ChEBI" id="CHEBI:30413"/>
    </ligand>
    <ligandPart>
        <name>Fe</name>
        <dbReference type="ChEBI" id="CHEBI:18248"/>
    </ligandPart>
</feature>
<dbReference type="SUPFAM" id="SSF48264">
    <property type="entry name" value="Cytochrome P450"/>
    <property type="match status" value="1"/>
</dbReference>
<dbReference type="InterPro" id="IPR001128">
    <property type="entry name" value="Cyt_P450"/>
</dbReference>
<feature type="signal peptide" evidence="9">
    <location>
        <begin position="1"/>
        <end position="19"/>
    </location>
</feature>
<evidence type="ECO:0000256" key="3">
    <source>
        <dbReference type="ARBA" id="ARBA00022723"/>
    </source>
</evidence>
<keyword evidence="10" id="KW-1185">Reference proteome</keyword>
<evidence type="ECO:0000256" key="7">
    <source>
        <dbReference type="PIRSR" id="PIRSR602401-1"/>
    </source>
</evidence>
<evidence type="ECO:0000256" key="4">
    <source>
        <dbReference type="ARBA" id="ARBA00023002"/>
    </source>
</evidence>
<dbReference type="KEGG" id="cvn:111132391"/>
<sequence>MLEYFLILIAGVLLYKLLSRKTEIDSTFNLPPGHLGISILGESLQFLYKQRKFFDERHAKYGNIYKTHLFGKPTIRISGKENLEKLYAAENKLLQSAYPESTVKIVGNNTLTSSFGRDHTEKKIKIMKCFSPEFLNEVFPEVSEFLTNRIKDWCRSPSIAIYPECNSMFLELAFTSFVSMGMPKSERARVQTLYHEILKNMFTLPINLPGFGFHKALRAKEELKSIFLKRIKADKKSRFEIPAILENLCKSEDSEFNDEVLLNGICELIFNAGETTTAAALCVVCNLAQNPRVLAKLRQELETVDLLTPPEENNNQSVDLTPEVLSKLTYLDCVYKETLRSNPPVGGNYRKVLETFELEGYTIPKGWTVVLGIRETHHSNSGIHDPLSFYPERWLEKDSSKLGFLPFGMGPRRCPGKGYAQLVLKLFIIKLCQQCDYTLSEEIPELVSFPTPKPKNNLTGVFVSRKHRK</sequence>
<evidence type="ECO:0000313" key="10">
    <source>
        <dbReference type="Proteomes" id="UP000694844"/>
    </source>
</evidence>
<accession>A0A8B8E8V3</accession>
<evidence type="ECO:0000256" key="6">
    <source>
        <dbReference type="ARBA" id="ARBA00023033"/>
    </source>
</evidence>
<dbReference type="PROSITE" id="PS00086">
    <property type="entry name" value="CYTOCHROME_P450"/>
    <property type="match status" value="1"/>
</dbReference>
<dbReference type="Pfam" id="PF00067">
    <property type="entry name" value="p450"/>
    <property type="match status" value="1"/>
</dbReference>
<organism evidence="10 11">
    <name type="scientific">Crassostrea virginica</name>
    <name type="common">Eastern oyster</name>
    <dbReference type="NCBI Taxonomy" id="6565"/>
    <lineage>
        <taxon>Eukaryota</taxon>
        <taxon>Metazoa</taxon>
        <taxon>Spiralia</taxon>
        <taxon>Lophotrochozoa</taxon>
        <taxon>Mollusca</taxon>
        <taxon>Bivalvia</taxon>
        <taxon>Autobranchia</taxon>
        <taxon>Pteriomorphia</taxon>
        <taxon>Ostreida</taxon>
        <taxon>Ostreoidea</taxon>
        <taxon>Ostreidae</taxon>
        <taxon>Crassostrea</taxon>
    </lineage>
</organism>
<dbReference type="GO" id="GO:0004497">
    <property type="term" value="F:monooxygenase activity"/>
    <property type="evidence" value="ECO:0007669"/>
    <property type="project" value="UniProtKB-KW"/>
</dbReference>
<evidence type="ECO:0000256" key="8">
    <source>
        <dbReference type="RuleBase" id="RU000461"/>
    </source>
</evidence>
<dbReference type="GO" id="GO:0016705">
    <property type="term" value="F:oxidoreductase activity, acting on paired donors, with incorporation or reduction of molecular oxygen"/>
    <property type="evidence" value="ECO:0007669"/>
    <property type="project" value="InterPro"/>
</dbReference>
<dbReference type="OrthoDB" id="1372046at2759"/>
<dbReference type="RefSeq" id="XP_022335901.1">
    <property type="nucleotide sequence ID" value="XM_022480193.1"/>
</dbReference>
<dbReference type="PANTHER" id="PTHR24286">
    <property type="entry name" value="CYTOCHROME P450 26"/>
    <property type="match status" value="1"/>
</dbReference>
<gene>
    <name evidence="11" type="primary">LOC111132391</name>
</gene>
<dbReference type="PRINTS" id="PR00463">
    <property type="entry name" value="EP450I"/>
</dbReference>